<sequence length="278" mass="32211">MNEFMQDVAVIVVFYNPSDKQLQNFENLNKDICVIGVDNSPSEHKVYITNYLPQFKNRGIAAAQNVGIRKAVDLGYKYIIFFDQDSLVSLEFIENMKKEYISISKADTRMGLLGPIVVEEATNIAYKNLANPQEEFCIVSDIISSGMFLNTEVARIIGPLEEELFIDYVDCEWCWRASDKGILTYMTGNVLLRHTVGNKYFSIFGIHFGVSSAFRYYYQYRNVFWLFIRTYAPAKWKRKILFRLLADFFVIPVISDEHIQVTKNMLQGVVDGFKKKRK</sequence>
<evidence type="ECO:0000313" key="1">
    <source>
        <dbReference type="EMBL" id="RGV50580.1"/>
    </source>
</evidence>
<dbReference type="RefSeq" id="WP_118487151.1">
    <property type="nucleotide sequence ID" value="NZ_QRZF01000014.1"/>
</dbReference>
<dbReference type="GO" id="GO:0016740">
    <property type="term" value="F:transferase activity"/>
    <property type="evidence" value="ECO:0007669"/>
    <property type="project" value="UniProtKB-KW"/>
</dbReference>
<dbReference type="SUPFAM" id="SSF53448">
    <property type="entry name" value="Nucleotide-diphospho-sugar transferases"/>
    <property type="match status" value="1"/>
</dbReference>
<dbReference type="Gene3D" id="3.90.550.10">
    <property type="entry name" value="Spore Coat Polysaccharide Biosynthesis Protein SpsA, Chain A"/>
    <property type="match status" value="1"/>
</dbReference>
<dbReference type="AlphaFoldDB" id="A0A412XZ16"/>
<keyword evidence="1" id="KW-0808">Transferase</keyword>
<reference evidence="1 2" key="1">
    <citation type="submission" date="2018-08" db="EMBL/GenBank/DDBJ databases">
        <title>A genome reference for cultivated species of the human gut microbiota.</title>
        <authorList>
            <person name="Zou Y."/>
            <person name="Xue W."/>
            <person name="Luo G."/>
        </authorList>
    </citation>
    <scope>NUCLEOTIDE SEQUENCE [LARGE SCALE GENOMIC DNA]</scope>
    <source>
        <strain evidence="1 2">AF14-32</strain>
    </source>
</reference>
<dbReference type="InterPro" id="IPR029044">
    <property type="entry name" value="Nucleotide-diphossugar_trans"/>
</dbReference>
<dbReference type="EMBL" id="QRZF01000014">
    <property type="protein sequence ID" value="RGV50580.1"/>
    <property type="molecule type" value="Genomic_DNA"/>
</dbReference>
<comment type="caution">
    <text evidence="1">The sequence shown here is derived from an EMBL/GenBank/DDBJ whole genome shotgun (WGS) entry which is preliminary data.</text>
</comment>
<organism evidence="1 2">
    <name type="scientific">Bacteroides intestinalis</name>
    <dbReference type="NCBI Taxonomy" id="329854"/>
    <lineage>
        <taxon>Bacteria</taxon>
        <taxon>Pseudomonadati</taxon>
        <taxon>Bacteroidota</taxon>
        <taxon>Bacteroidia</taxon>
        <taxon>Bacteroidales</taxon>
        <taxon>Bacteroidaceae</taxon>
        <taxon>Bacteroides</taxon>
    </lineage>
</organism>
<name>A0A412XZ16_9BACE</name>
<proteinExistence type="predicted"/>
<accession>A0A412XZ16</accession>
<gene>
    <name evidence="1" type="ORF">DWW10_17560</name>
</gene>
<evidence type="ECO:0000313" key="2">
    <source>
        <dbReference type="Proteomes" id="UP000283850"/>
    </source>
</evidence>
<protein>
    <submittedName>
        <fullName evidence="1">Glycosyltransferase</fullName>
    </submittedName>
</protein>
<dbReference type="Proteomes" id="UP000283850">
    <property type="component" value="Unassembled WGS sequence"/>
</dbReference>